<dbReference type="EMBL" id="JADYXP020000017">
    <property type="protein sequence ID" value="KAL0107312.1"/>
    <property type="molecule type" value="Genomic_DNA"/>
</dbReference>
<protein>
    <submittedName>
        <fullName evidence="1">Uncharacterized protein</fullName>
    </submittedName>
</protein>
<organism evidence="1 2">
    <name type="scientific">Cardiocondyla obscurior</name>
    <dbReference type="NCBI Taxonomy" id="286306"/>
    <lineage>
        <taxon>Eukaryota</taxon>
        <taxon>Metazoa</taxon>
        <taxon>Ecdysozoa</taxon>
        <taxon>Arthropoda</taxon>
        <taxon>Hexapoda</taxon>
        <taxon>Insecta</taxon>
        <taxon>Pterygota</taxon>
        <taxon>Neoptera</taxon>
        <taxon>Endopterygota</taxon>
        <taxon>Hymenoptera</taxon>
        <taxon>Apocrita</taxon>
        <taxon>Aculeata</taxon>
        <taxon>Formicoidea</taxon>
        <taxon>Formicidae</taxon>
        <taxon>Myrmicinae</taxon>
        <taxon>Cardiocondyla</taxon>
    </lineage>
</organism>
<keyword evidence="2" id="KW-1185">Reference proteome</keyword>
<dbReference type="Proteomes" id="UP001430953">
    <property type="component" value="Unassembled WGS sequence"/>
</dbReference>
<evidence type="ECO:0000313" key="2">
    <source>
        <dbReference type="Proteomes" id="UP001430953"/>
    </source>
</evidence>
<name>A0AAW2EW13_9HYME</name>
<proteinExistence type="predicted"/>
<comment type="caution">
    <text evidence="1">The sequence shown here is derived from an EMBL/GenBank/DDBJ whole genome shotgun (WGS) entry which is preliminary data.</text>
</comment>
<dbReference type="AlphaFoldDB" id="A0AAW2EW13"/>
<accession>A0AAW2EW13</accession>
<sequence length="63" mass="7198">MREKTKFCKAFNVGRASLPFLLSFATFQRGGRGVRRHGGGSSRATRGCAFRYTYYNTHDTKFK</sequence>
<evidence type="ECO:0000313" key="1">
    <source>
        <dbReference type="EMBL" id="KAL0107312.1"/>
    </source>
</evidence>
<reference evidence="1 2" key="1">
    <citation type="submission" date="2023-03" db="EMBL/GenBank/DDBJ databases">
        <title>High recombination rates correlate with genetic variation in Cardiocondyla obscurior ants.</title>
        <authorList>
            <person name="Errbii M."/>
        </authorList>
    </citation>
    <scope>NUCLEOTIDE SEQUENCE [LARGE SCALE GENOMIC DNA]</scope>
    <source>
        <strain evidence="1">Alpha-2009</strain>
        <tissue evidence="1">Whole body</tissue>
    </source>
</reference>
<gene>
    <name evidence="1" type="ORF">PUN28_015689</name>
</gene>